<feature type="domain" description="DUF7136" evidence="2">
    <location>
        <begin position="170"/>
        <end position="375"/>
    </location>
</feature>
<dbReference type="CDD" id="cd02231">
    <property type="entry name" value="cupin_BLL6423-like"/>
    <property type="match status" value="1"/>
</dbReference>
<dbReference type="Pfam" id="PF23584">
    <property type="entry name" value="DUF7136"/>
    <property type="match status" value="1"/>
</dbReference>
<keyword evidence="4" id="KW-1185">Reference proteome</keyword>
<feature type="compositionally biased region" description="Low complexity" evidence="1">
    <location>
        <begin position="429"/>
        <end position="447"/>
    </location>
</feature>
<dbReference type="EMBL" id="CAWUHC010000074">
    <property type="protein sequence ID" value="CAK7228820.1"/>
    <property type="molecule type" value="Genomic_DNA"/>
</dbReference>
<dbReference type="PANTHER" id="PTHR36156:SF2">
    <property type="entry name" value="CUPIN TYPE-2 DOMAIN-CONTAINING PROTEIN"/>
    <property type="match status" value="1"/>
</dbReference>
<evidence type="ECO:0000256" key="1">
    <source>
        <dbReference type="SAM" id="MobiDB-lite"/>
    </source>
</evidence>
<proteinExistence type="predicted"/>
<comment type="caution">
    <text evidence="3">The sequence shown here is derived from an EMBL/GenBank/DDBJ whole genome shotgun (WGS) entry which is preliminary data.</text>
</comment>
<dbReference type="InterPro" id="IPR014710">
    <property type="entry name" value="RmlC-like_jellyroll"/>
</dbReference>
<gene>
    <name evidence="3" type="ORF">SBRCBS47491_007039</name>
</gene>
<evidence type="ECO:0000313" key="3">
    <source>
        <dbReference type="EMBL" id="CAK7228820.1"/>
    </source>
</evidence>
<reference evidence="3 4" key="1">
    <citation type="submission" date="2024-01" db="EMBL/GenBank/DDBJ databases">
        <authorList>
            <person name="Allen C."/>
            <person name="Tagirdzhanova G."/>
        </authorList>
    </citation>
    <scope>NUCLEOTIDE SEQUENCE [LARGE SCALE GENOMIC DNA]</scope>
</reference>
<dbReference type="Gene3D" id="2.60.120.10">
    <property type="entry name" value="Jelly Rolls"/>
    <property type="match status" value="1"/>
</dbReference>
<evidence type="ECO:0000259" key="2">
    <source>
        <dbReference type="Pfam" id="PF23584"/>
    </source>
</evidence>
<dbReference type="InterPro" id="IPR055560">
    <property type="entry name" value="DUF7136"/>
</dbReference>
<dbReference type="PANTHER" id="PTHR36156">
    <property type="entry name" value="SLR2101 PROTEIN"/>
    <property type="match status" value="1"/>
</dbReference>
<dbReference type="Proteomes" id="UP001642406">
    <property type="component" value="Unassembled WGS sequence"/>
</dbReference>
<accession>A0ABP0C9V9</accession>
<name>A0ABP0C9V9_9PEZI</name>
<organism evidence="3 4">
    <name type="scientific">Sporothrix bragantina</name>
    <dbReference type="NCBI Taxonomy" id="671064"/>
    <lineage>
        <taxon>Eukaryota</taxon>
        <taxon>Fungi</taxon>
        <taxon>Dikarya</taxon>
        <taxon>Ascomycota</taxon>
        <taxon>Pezizomycotina</taxon>
        <taxon>Sordariomycetes</taxon>
        <taxon>Sordariomycetidae</taxon>
        <taxon>Ophiostomatales</taxon>
        <taxon>Ophiostomataceae</taxon>
        <taxon>Sporothrix</taxon>
    </lineage>
</organism>
<dbReference type="InterPro" id="IPR047142">
    <property type="entry name" value="OryJ/VirC-like"/>
</dbReference>
<evidence type="ECO:0000313" key="4">
    <source>
        <dbReference type="Proteomes" id="UP001642406"/>
    </source>
</evidence>
<feature type="region of interest" description="Disordered" evidence="1">
    <location>
        <begin position="426"/>
        <end position="447"/>
    </location>
</feature>
<sequence>MTEPPKAPRRIITGHNEHGKAVVAVDDRPEIAPRAGATAEEGALLRAAVFWGSSTFPSDNTTPLTKDATDPHARRTPAGGCVLRVSDMGPGLSSPLHRTISLDYAILLAGDHVEIELDDGAMTRLEVGDIVVQRGTIHAWHNRALSVLLAGLMDVTPVYGDSLAVDVLGAPQTVSFALTYPRSETYTTASRMPVVFAISNPQYAGLLAPKISFSIANYDIFEGTCPVYVDSRNFTIDLQSYNLSSPSTPDPFYLTAQFDCLDFETKQWFFAWSVETSRANVTIPSGASGNGSFSLDSIPHTTVTDQGHFIFETVKSGTGGNPIDLVAGTADSSCDVVPYSHQIDVVAVAEGSCSGSIVDFPSCAVVANDTGFRTSTPASSASANGGGDCGGVINATEADIIKAQPESFKCPEFPMAHVPCNASETVQRPSNVTSTSSSTTATPNASSRLVPGNMAGLAVTILGLGIGILLL</sequence>
<protein>
    <recommendedName>
        <fullName evidence="2">DUF7136 domain-containing protein</fullName>
    </recommendedName>
</protein>